<keyword evidence="2" id="KW-1185">Reference proteome</keyword>
<comment type="caution">
    <text evidence="1">The sequence shown here is derived from an EMBL/GenBank/DDBJ whole genome shotgun (WGS) entry which is preliminary data.</text>
</comment>
<dbReference type="OrthoDB" id="6470975at2759"/>
<evidence type="ECO:0000313" key="2">
    <source>
        <dbReference type="Proteomes" id="UP000499080"/>
    </source>
</evidence>
<dbReference type="Proteomes" id="UP000499080">
    <property type="component" value="Unassembled WGS sequence"/>
</dbReference>
<sequence length="128" mass="14668">MALGKCLRQLFRISWWIMISGLCIQAFRKMVAERASEKFPQKEELQLVNLKHLLAEYFGDNVLKISISEGNRCLTLYSNGLLAFKPRKTSISCETAKVIKPSTKPNRKSRQLSPVSKNRKSCIIPKRL</sequence>
<dbReference type="EMBL" id="BGPR01000135">
    <property type="protein sequence ID" value="GBL98016.1"/>
    <property type="molecule type" value="Genomic_DNA"/>
</dbReference>
<proteinExistence type="predicted"/>
<evidence type="ECO:0000313" key="1">
    <source>
        <dbReference type="EMBL" id="GBL98016.1"/>
    </source>
</evidence>
<accession>A0A4Y2C306</accession>
<dbReference type="AlphaFoldDB" id="A0A4Y2C306"/>
<gene>
    <name evidence="1" type="ORF">AVEN_126903_1</name>
</gene>
<name>A0A4Y2C306_ARAVE</name>
<protein>
    <submittedName>
        <fullName evidence="1">Uncharacterized protein</fullName>
    </submittedName>
</protein>
<organism evidence="1 2">
    <name type="scientific">Araneus ventricosus</name>
    <name type="common">Orbweaver spider</name>
    <name type="synonym">Epeira ventricosa</name>
    <dbReference type="NCBI Taxonomy" id="182803"/>
    <lineage>
        <taxon>Eukaryota</taxon>
        <taxon>Metazoa</taxon>
        <taxon>Ecdysozoa</taxon>
        <taxon>Arthropoda</taxon>
        <taxon>Chelicerata</taxon>
        <taxon>Arachnida</taxon>
        <taxon>Araneae</taxon>
        <taxon>Araneomorphae</taxon>
        <taxon>Entelegynae</taxon>
        <taxon>Araneoidea</taxon>
        <taxon>Araneidae</taxon>
        <taxon>Araneus</taxon>
    </lineage>
</organism>
<reference evidence="1 2" key="1">
    <citation type="journal article" date="2019" name="Sci. Rep.">
        <title>Orb-weaving spider Araneus ventricosus genome elucidates the spidroin gene catalogue.</title>
        <authorList>
            <person name="Kono N."/>
            <person name="Nakamura H."/>
            <person name="Ohtoshi R."/>
            <person name="Moran D.A.P."/>
            <person name="Shinohara A."/>
            <person name="Yoshida Y."/>
            <person name="Fujiwara M."/>
            <person name="Mori M."/>
            <person name="Tomita M."/>
            <person name="Arakawa K."/>
        </authorList>
    </citation>
    <scope>NUCLEOTIDE SEQUENCE [LARGE SCALE GENOMIC DNA]</scope>
</reference>